<keyword evidence="1" id="KW-0472">Membrane</keyword>
<proteinExistence type="predicted"/>
<keyword evidence="3" id="KW-1185">Reference proteome</keyword>
<feature type="transmembrane region" description="Helical" evidence="1">
    <location>
        <begin position="73"/>
        <end position="95"/>
    </location>
</feature>
<gene>
    <name evidence="2" type="ORF">THAOC_16534</name>
</gene>
<reference evidence="2 3" key="1">
    <citation type="journal article" date="2012" name="Genome Biol.">
        <title>Genome and low-iron response of an oceanic diatom adapted to chronic iron limitation.</title>
        <authorList>
            <person name="Lommer M."/>
            <person name="Specht M."/>
            <person name="Roy A.S."/>
            <person name="Kraemer L."/>
            <person name="Andreson R."/>
            <person name="Gutowska M.A."/>
            <person name="Wolf J."/>
            <person name="Bergner S.V."/>
            <person name="Schilhabel M.B."/>
            <person name="Klostermeier U.C."/>
            <person name="Beiko R.G."/>
            <person name="Rosenstiel P."/>
            <person name="Hippler M."/>
            <person name="Laroche J."/>
        </authorList>
    </citation>
    <scope>NUCLEOTIDE SEQUENCE [LARGE SCALE GENOMIC DNA]</scope>
    <source>
        <strain evidence="2 3">CCMP1005</strain>
    </source>
</reference>
<organism evidence="2 3">
    <name type="scientific">Thalassiosira oceanica</name>
    <name type="common">Marine diatom</name>
    <dbReference type="NCBI Taxonomy" id="159749"/>
    <lineage>
        <taxon>Eukaryota</taxon>
        <taxon>Sar</taxon>
        <taxon>Stramenopiles</taxon>
        <taxon>Ochrophyta</taxon>
        <taxon>Bacillariophyta</taxon>
        <taxon>Coscinodiscophyceae</taxon>
        <taxon>Thalassiosirophycidae</taxon>
        <taxon>Thalassiosirales</taxon>
        <taxon>Thalassiosiraceae</taxon>
        <taxon>Thalassiosira</taxon>
    </lineage>
</organism>
<protein>
    <submittedName>
        <fullName evidence="2">Uncharacterized protein</fullName>
    </submittedName>
</protein>
<keyword evidence="1" id="KW-0812">Transmembrane</keyword>
<dbReference type="Proteomes" id="UP000266841">
    <property type="component" value="Unassembled WGS sequence"/>
</dbReference>
<dbReference type="AlphaFoldDB" id="K0S9M2"/>
<accession>K0S9M2</accession>
<evidence type="ECO:0000313" key="2">
    <source>
        <dbReference type="EMBL" id="EJK62838.1"/>
    </source>
</evidence>
<evidence type="ECO:0000313" key="3">
    <source>
        <dbReference type="Proteomes" id="UP000266841"/>
    </source>
</evidence>
<sequence length="534" mass="59219">MRRNWRKSEPFLGDVPERVDLPHAGNDASKRRRTCLPSFVVLRPTSPTSSRKRMHGLRALVEMLGSCVRRQKMAHVILAGVALSTLAIILSVHAFRVFLGFRGSMKGGSIGYLVDQFSRDLSRYRTTMKWREEIRSELRIPIAYDDQGGALIEPKFYPFIGDISTRPNAAVVETLIREKRRKLALESMKKLAKQGQLQCKDNSTSEVRLSSTLLQGSLNTAQAQLPPYWITRPDLGIEFAAIHDRDEPLVPTCHSSTPRMACVLHSFGGIQMNNSFDVHQARSEIETALNLARSIEGGRCESKVGYAVISNRPTPDSVVRKSAGSVSSRVSTLFALFPANHPASVCIPSIDNNIPISFYNEANAELDIRSTFANKLVASIEGSSRSDQVWGVATLPCDIDTLGEAEIRDCCDQASVSLIDSVKSHAIVSDLLSGEPKSHHLLFTVSSKDESINRNEQHWMRISEPTRAKGSPVTKQKNSLQMDLRRKKKVNPDGSAIDVYNPSITEVSPDVRPRVDGVQATQYVAKMKTSPRSR</sequence>
<name>K0S9M2_THAOC</name>
<dbReference type="EMBL" id="AGNL01018593">
    <property type="protein sequence ID" value="EJK62838.1"/>
    <property type="molecule type" value="Genomic_DNA"/>
</dbReference>
<keyword evidence="1" id="KW-1133">Transmembrane helix</keyword>
<comment type="caution">
    <text evidence="2">The sequence shown here is derived from an EMBL/GenBank/DDBJ whole genome shotgun (WGS) entry which is preliminary data.</text>
</comment>
<evidence type="ECO:0000256" key="1">
    <source>
        <dbReference type="SAM" id="Phobius"/>
    </source>
</evidence>